<reference evidence="2" key="1">
    <citation type="submission" date="2018-05" db="EMBL/GenBank/DDBJ databases">
        <authorList>
            <person name="Lanie J.A."/>
            <person name="Ng W.-L."/>
            <person name="Kazmierczak K.M."/>
            <person name="Andrzejewski T.M."/>
            <person name="Davidsen T.M."/>
            <person name="Wayne K.J."/>
            <person name="Tettelin H."/>
            <person name="Glass J.I."/>
            <person name="Rusch D."/>
            <person name="Podicherti R."/>
            <person name="Tsui H.-C.T."/>
            <person name="Winkler M.E."/>
        </authorList>
    </citation>
    <scope>NUCLEOTIDE SEQUENCE</scope>
</reference>
<dbReference type="AlphaFoldDB" id="A0A382Q746"/>
<evidence type="ECO:0000256" key="1">
    <source>
        <dbReference type="SAM" id="MobiDB-lite"/>
    </source>
</evidence>
<proteinExistence type="predicted"/>
<feature type="non-terminal residue" evidence="2">
    <location>
        <position position="56"/>
    </location>
</feature>
<name>A0A382Q746_9ZZZZ</name>
<feature type="region of interest" description="Disordered" evidence="1">
    <location>
        <begin position="1"/>
        <end position="20"/>
    </location>
</feature>
<accession>A0A382Q746</accession>
<sequence length="56" mass="6548">MAAKKSKKTKKPKYVWPKRKPNKDVLKVKAKISNADLIKRLSLDKTEKKSFNDFKT</sequence>
<evidence type="ECO:0000313" key="2">
    <source>
        <dbReference type="EMBL" id="SVC81236.1"/>
    </source>
</evidence>
<dbReference type="EMBL" id="UINC01112351">
    <property type="protein sequence ID" value="SVC81236.1"/>
    <property type="molecule type" value="Genomic_DNA"/>
</dbReference>
<gene>
    <name evidence="2" type="ORF">METZ01_LOCUS334090</name>
</gene>
<organism evidence="2">
    <name type="scientific">marine metagenome</name>
    <dbReference type="NCBI Taxonomy" id="408172"/>
    <lineage>
        <taxon>unclassified sequences</taxon>
        <taxon>metagenomes</taxon>
        <taxon>ecological metagenomes</taxon>
    </lineage>
</organism>
<protein>
    <submittedName>
        <fullName evidence="2">Uncharacterized protein</fullName>
    </submittedName>
</protein>